<sequence length="61" mass="6881">MVASIFDCATTNVDAPKQVAKPHVSERGANTMAPRLRIQQPEARWRLIQSHRVLPYPARAE</sequence>
<evidence type="ECO:0000313" key="2">
    <source>
        <dbReference type="Proteomes" id="UP000246085"/>
    </source>
</evidence>
<dbReference type="Proteomes" id="UP000246085">
    <property type="component" value="Chromosome BRAD3257"/>
</dbReference>
<accession>A0A2U3Q0L1</accession>
<gene>
    <name evidence="1" type="ORF">BRAD3257_3929</name>
</gene>
<organism evidence="1 2">
    <name type="scientific">Bradyrhizobium vignae</name>
    <dbReference type="NCBI Taxonomy" id="1549949"/>
    <lineage>
        <taxon>Bacteria</taxon>
        <taxon>Pseudomonadati</taxon>
        <taxon>Pseudomonadota</taxon>
        <taxon>Alphaproteobacteria</taxon>
        <taxon>Hyphomicrobiales</taxon>
        <taxon>Nitrobacteraceae</taxon>
        <taxon>Bradyrhizobium</taxon>
    </lineage>
</organism>
<name>A0A2U3Q0L1_9BRAD</name>
<evidence type="ECO:0000313" key="1">
    <source>
        <dbReference type="EMBL" id="SPP94940.1"/>
    </source>
</evidence>
<dbReference type="EMBL" id="LS398110">
    <property type="protein sequence ID" value="SPP94940.1"/>
    <property type="molecule type" value="Genomic_DNA"/>
</dbReference>
<dbReference type="AlphaFoldDB" id="A0A2U3Q0L1"/>
<proteinExistence type="predicted"/>
<protein>
    <submittedName>
        <fullName evidence="1">Uncharacterized protein</fullName>
    </submittedName>
</protein>
<reference evidence="1 2" key="1">
    <citation type="submission" date="2018-03" db="EMBL/GenBank/DDBJ databases">
        <authorList>
            <person name="Gully D."/>
        </authorList>
    </citation>
    <scope>NUCLEOTIDE SEQUENCE [LARGE SCALE GENOMIC DNA]</scope>
    <source>
        <strain evidence="1">ORS3257</strain>
    </source>
</reference>
<dbReference type="KEGG" id="bvz:BRAD3257_3929"/>